<keyword evidence="3 7" id="KW-0812">Transmembrane</keyword>
<keyword evidence="4 7" id="KW-1133">Transmembrane helix</keyword>
<dbReference type="InterPro" id="IPR007770">
    <property type="entry name" value="DMP"/>
</dbReference>
<feature type="transmembrane region" description="Helical" evidence="7">
    <location>
        <begin position="66"/>
        <end position="84"/>
    </location>
</feature>
<dbReference type="AlphaFoldDB" id="A0A5J9T6L8"/>
<feature type="region of interest" description="Disordered" evidence="6">
    <location>
        <begin position="202"/>
        <end position="230"/>
    </location>
</feature>
<feature type="transmembrane region" description="Helical" evidence="7">
    <location>
        <begin position="135"/>
        <end position="155"/>
    </location>
</feature>
<name>A0A5J9T6L8_9POAL</name>
<evidence type="ECO:0000256" key="6">
    <source>
        <dbReference type="SAM" id="MobiDB-lite"/>
    </source>
</evidence>
<evidence type="ECO:0000313" key="8">
    <source>
        <dbReference type="EMBL" id="TVU07036.1"/>
    </source>
</evidence>
<evidence type="ECO:0000256" key="3">
    <source>
        <dbReference type="ARBA" id="ARBA00022692"/>
    </source>
</evidence>
<protein>
    <recommendedName>
        <fullName evidence="10">Transmembrane protein</fullName>
    </recommendedName>
</protein>
<comment type="subcellular location">
    <subcellularLocation>
        <location evidence="1">Membrane</location>
        <topology evidence="1">Multi-pass membrane protein</topology>
    </subcellularLocation>
</comment>
<reference evidence="8 9" key="1">
    <citation type="journal article" date="2019" name="Sci. Rep.">
        <title>A high-quality genome of Eragrostis curvula grass provides insights into Poaceae evolution and supports new strategies to enhance forage quality.</title>
        <authorList>
            <person name="Carballo J."/>
            <person name="Santos B.A.C.M."/>
            <person name="Zappacosta D."/>
            <person name="Garbus I."/>
            <person name="Selva J.P."/>
            <person name="Gallo C.A."/>
            <person name="Diaz A."/>
            <person name="Albertini E."/>
            <person name="Caccamo M."/>
            <person name="Echenique V."/>
        </authorList>
    </citation>
    <scope>NUCLEOTIDE SEQUENCE [LARGE SCALE GENOMIC DNA]</scope>
    <source>
        <strain evidence="9">cv. Victoria</strain>
        <tissue evidence="8">Leaf</tissue>
    </source>
</reference>
<organism evidence="8 9">
    <name type="scientific">Eragrostis curvula</name>
    <name type="common">weeping love grass</name>
    <dbReference type="NCBI Taxonomy" id="38414"/>
    <lineage>
        <taxon>Eukaryota</taxon>
        <taxon>Viridiplantae</taxon>
        <taxon>Streptophyta</taxon>
        <taxon>Embryophyta</taxon>
        <taxon>Tracheophyta</taxon>
        <taxon>Spermatophyta</taxon>
        <taxon>Magnoliopsida</taxon>
        <taxon>Liliopsida</taxon>
        <taxon>Poales</taxon>
        <taxon>Poaceae</taxon>
        <taxon>PACMAD clade</taxon>
        <taxon>Chloridoideae</taxon>
        <taxon>Eragrostideae</taxon>
        <taxon>Eragrostidinae</taxon>
        <taxon>Eragrostis</taxon>
    </lineage>
</organism>
<keyword evidence="5 7" id="KW-0472">Membrane</keyword>
<evidence type="ECO:0000256" key="2">
    <source>
        <dbReference type="ARBA" id="ARBA00008707"/>
    </source>
</evidence>
<dbReference type="OrthoDB" id="762629at2759"/>
<dbReference type="GO" id="GO:0016020">
    <property type="term" value="C:membrane"/>
    <property type="evidence" value="ECO:0007669"/>
    <property type="project" value="UniProtKB-SubCell"/>
</dbReference>
<comment type="caution">
    <text evidence="8">The sequence shown here is derived from an EMBL/GenBank/DDBJ whole genome shotgun (WGS) entry which is preliminary data.</text>
</comment>
<dbReference type="GO" id="GO:0005737">
    <property type="term" value="C:cytoplasm"/>
    <property type="evidence" value="ECO:0007669"/>
    <property type="project" value="UniProtKB-ARBA"/>
</dbReference>
<comment type="similarity">
    <text evidence="2">Belongs to the plant DMP1 protein family.</text>
</comment>
<evidence type="ECO:0000256" key="1">
    <source>
        <dbReference type="ARBA" id="ARBA00004141"/>
    </source>
</evidence>
<dbReference type="Proteomes" id="UP000324897">
    <property type="component" value="Unassembled WGS sequence"/>
</dbReference>
<dbReference type="Pfam" id="PF05078">
    <property type="entry name" value="DUF679"/>
    <property type="match status" value="1"/>
</dbReference>
<dbReference type="PANTHER" id="PTHR31621:SF27">
    <property type="entry name" value="OS01G0368500 PROTEIN"/>
    <property type="match status" value="1"/>
</dbReference>
<evidence type="ECO:0000256" key="7">
    <source>
        <dbReference type="SAM" id="Phobius"/>
    </source>
</evidence>
<evidence type="ECO:0000313" key="9">
    <source>
        <dbReference type="Proteomes" id="UP000324897"/>
    </source>
</evidence>
<dbReference type="EMBL" id="RWGY01000045">
    <property type="protein sequence ID" value="TVU07036.1"/>
    <property type="molecule type" value="Genomic_DNA"/>
</dbReference>
<proteinExistence type="inferred from homology"/>
<dbReference type="PANTHER" id="PTHR31621">
    <property type="entry name" value="PROTEIN DMP3"/>
    <property type="match status" value="1"/>
</dbReference>
<evidence type="ECO:0000256" key="5">
    <source>
        <dbReference type="ARBA" id="ARBA00023136"/>
    </source>
</evidence>
<dbReference type="GO" id="GO:0010256">
    <property type="term" value="P:endomembrane system organization"/>
    <property type="evidence" value="ECO:0007669"/>
    <property type="project" value="TreeGrafter"/>
</dbReference>
<feature type="non-terminal residue" evidence="8">
    <location>
        <position position="1"/>
    </location>
</feature>
<accession>A0A5J9T6L8</accession>
<dbReference type="Gramene" id="TVU07036">
    <property type="protein sequence ID" value="TVU07036"/>
    <property type="gene ID" value="EJB05_47075"/>
</dbReference>
<feature type="compositionally biased region" description="Polar residues" evidence="6">
    <location>
        <begin position="220"/>
        <end position="230"/>
    </location>
</feature>
<sequence>MAPPPSPPAPQRKKGETGLTRIVDRSLGTAANLSKLLPTGTTLAFQTMAPSFSRGGDCMDHGVNYIFTWLLIGFLTFLCAMMSFTDSITDKEGNTYYGVVTLNGLKLFNANLSDLSRFDEEEERRLRELMHRKRLRWRDFLHAFFRSAVFMALAFCDGGVQRCLVPLESWQWKSFLTNLPLAVGFVAGFLFMIFPSSRNGIGDEGRPTEDGDSAQHAALPQTTEDITITG</sequence>
<gene>
    <name evidence="8" type="ORF">EJB05_47075</name>
</gene>
<feature type="transmembrane region" description="Helical" evidence="7">
    <location>
        <begin position="175"/>
        <end position="194"/>
    </location>
</feature>
<evidence type="ECO:0008006" key="10">
    <source>
        <dbReference type="Google" id="ProtNLM"/>
    </source>
</evidence>
<keyword evidence="9" id="KW-1185">Reference proteome</keyword>
<evidence type="ECO:0000256" key="4">
    <source>
        <dbReference type="ARBA" id="ARBA00022989"/>
    </source>
</evidence>